<dbReference type="AlphaFoldDB" id="A0A3S1JM26"/>
<protein>
    <submittedName>
        <fullName evidence="4">Two pore domain potassium channel family protein</fullName>
    </submittedName>
</protein>
<feature type="transmembrane region" description="Helical" evidence="2">
    <location>
        <begin position="6"/>
        <end position="24"/>
    </location>
</feature>
<evidence type="ECO:0000256" key="1">
    <source>
        <dbReference type="SAM" id="MobiDB-lite"/>
    </source>
</evidence>
<evidence type="ECO:0000259" key="3">
    <source>
        <dbReference type="Pfam" id="PF07885"/>
    </source>
</evidence>
<keyword evidence="4" id="KW-0406">Ion transport</keyword>
<dbReference type="Pfam" id="PF07885">
    <property type="entry name" value="Ion_trans_2"/>
    <property type="match status" value="1"/>
</dbReference>
<feature type="transmembrane region" description="Helical" evidence="2">
    <location>
        <begin position="140"/>
        <end position="160"/>
    </location>
</feature>
<dbReference type="EMBL" id="RZNX01000007">
    <property type="protein sequence ID" value="RUT29128.1"/>
    <property type="molecule type" value="Genomic_DNA"/>
</dbReference>
<evidence type="ECO:0000313" key="5">
    <source>
        <dbReference type="Proteomes" id="UP000272464"/>
    </source>
</evidence>
<accession>A0A3S1JM26</accession>
<keyword evidence="4" id="KW-0407">Ion channel</keyword>
<feature type="transmembrane region" description="Helical" evidence="2">
    <location>
        <begin position="31"/>
        <end position="55"/>
    </location>
</feature>
<feature type="transmembrane region" description="Helical" evidence="2">
    <location>
        <begin position="67"/>
        <end position="89"/>
    </location>
</feature>
<proteinExistence type="predicted"/>
<feature type="compositionally biased region" description="Acidic residues" evidence="1">
    <location>
        <begin position="221"/>
        <end position="231"/>
    </location>
</feature>
<sequence length="231" mass="25582">MQTAVLCMDIVGLIVLAIFFYRVDKRITGRVILLAPLIIYIALCLEDLLGVIDFATVLASPALMRTFILLFVLFSVIFYITFIFHRIALSVNKEVQLKSTVIRIFSATVMCILFFMVVYTSIYKTFGESAFMGDNIGKSLISQLISFLYFSVATFATVGYGDIRPVDDTSRLVVIMEVLFSFVTVAYALSMIGVFRQIFKEEPLGGPLGGPGNDPVKSDGGEESDEGIEEI</sequence>
<name>A0A3S1JM26_9BACL</name>
<feature type="domain" description="Potassium channel" evidence="3">
    <location>
        <begin position="116"/>
        <end position="195"/>
    </location>
</feature>
<evidence type="ECO:0000313" key="4">
    <source>
        <dbReference type="EMBL" id="RUT29128.1"/>
    </source>
</evidence>
<gene>
    <name evidence="4" type="ORF">EJP77_15520</name>
</gene>
<feature type="region of interest" description="Disordered" evidence="1">
    <location>
        <begin position="206"/>
        <end position="231"/>
    </location>
</feature>
<dbReference type="Proteomes" id="UP000272464">
    <property type="component" value="Unassembled WGS sequence"/>
</dbReference>
<dbReference type="Gene3D" id="1.10.287.70">
    <property type="match status" value="1"/>
</dbReference>
<evidence type="ECO:0000256" key="2">
    <source>
        <dbReference type="SAM" id="Phobius"/>
    </source>
</evidence>
<keyword evidence="2" id="KW-0472">Membrane</keyword>
<keyword evidence="2" id="KW-1133">Transmembrane helix</keyword>
<keyword evidence="4" id="KW-0813">Transport</keyword>
<dbReference type="InterPro" id="IPR013099">
    <property type="entry name" value="K_chnl_dom"/>
</dbReference>
<comment type="caution">
    <text evidence="4">The sequence shown here is derived from an EMBL/GenBank/DDBJ whole genome shotgun (WGS) entry which is preliminary data.</text>
</comment>
<feature type="transmembrane region" description="Helical" evidence="2">
    <location>
        <begin position="172"/>
        <end position="195"/>
    </location>
</feature>
<feature type="transmembrane region" description="Helical" evidence="2">
    <location>
        <begin position="101"/>
        <end position="120"/>
    </location>
</feature>
<reference evidence="4 5" key="1">
    <citation type="submission" date="2018-12" db="EMBL/GenBank/DDBJ databases">
        <authorList>
            <person name="Sun L."/>
            <person name="Chen Z."/>
        </authorList>
    </citation>
    <scope>NUCLEOTIDE SEQUENCE [LARGE SCALE GENOMIC DNA]</scope>
    <source>
        <strain evidence="4 5">3-5-3</strain>
    </source>
</reference>
<dbReference type="OrthoDB" id="9785285at2"/>
<keyword evidence="2" id="KW-0812">Transmembrane</keyword>
<organism evidence="4 5">
    <name type="scientific">Paenibacillus zeisoli</name>
    <dbReference type="NCBI Taxonomy" id="2496267"/>
    <lineage>
        <taxon>Bacteria</taxon>
        <taxon>Bacillati</taxon>
        <taxon>Bacillota</taxon>
        <taxon>Bacilli</taxon>
        <taxon>Bacillales</taxon>
        <taxon>Paenibacillaceae</taxon>
        <taxon>Paenibacillus</taxon>
    </lineage>
</organism>
<dbReference type="SUPFAM" id="SSF81324">
    <property type="entry name" value="Voltage-gated potassium channels"/>
    <property type="match status" value="1"/>
</dbReference>
<dbReference type="RefSeq" id="WP_127200159.1">
    <property type="nucleotide sequence ID" value="NZ_RZNX01000007.1"/>
</dbReference>
<keyword evidence="5" id="KW-1185">Reference proteome</keyword>
<dbReference type="GO" id="GO:0034220">
    <property type="term" value="P:monoatomic ion transmembrane transport"/>
    <property type="evidence" value="ECO:0007669"/>
    <property type="project" value="UniProtKB-KW"/>
</dbReference>